<dbReference type="InterPro" id="IPR001387">
    <property type="entry name" value="Cro/C1-type_HTH"/>
</dbReference>
<feature type="domain" description="HTH cro/C1-type" evidence="1">
    <location>
        <begin position="26"/>
        <end position="73"/>
    </location>
</feature>
<dbReference type="CDD" id="cd00093">
    <property type="entry name" value="HTH_XRE"/>
    <property type="match status" value="1"/>
</dbReference>
<dbReference type="SMART" id="SM00530">
    <property type="entry name" value="HTH_XRE"/>
    <property type="match status" value="1"/>
</dbReference>
<protein>
    <submittedName>
        <fullName evidence="2">Helix-turn-helix transcriptional regulator</fullName>
    </submittedName>
</protein>
<keyword evidence="3" id="KW-1185">Reference proteome</keyword>
<name>A0ABS4CG11_9ENTE</name>
<dbReference type="PROSITE" id="PS50943">
    <property type="entry name" value="HTH_CROC1"/>
    <property type="match status" value="1"/>
</dbReference>
<dbReference type="SUPFAM" id="SSF47413">
    <property type="entry name" value="lambda repressor-like DNA-binding domains"/>
    <property type="match status" value="1"/>
</dbReference>
<accession>A0ABS4CG11</accession>
<dbReference type="Proteomes" id="UP000673375">
    <property type="component" value="Unassembled WGS sequence"/>
</dbReference>
<evidence type="ECO:0000313" key="2">
    <source>
        <dbReference type="EMBL" id="MBP1044887.1"/>
    </source>
</evidence>
<organism evidence="2 3">
    <name type="scientific">Enterococcus larvae</name>
    <dbReference type="NCBI Taxonomy" id="2794352"/>
    <lineage>
        <taxon>Bacteria</taxon>
        <taxon>Bacillati</taxon>
        <taxon>Bacillota</taxon>
        <taxon>Bacilli</taxon>
        <taxon>Lactobacillales</taxon>
        <taxon>Enterococcaceae</taxon>
        <taxon>Enterococcus</taxon>
    </lineage>
</organism>
<dbReference type="EMBL" id="JAEDXU010000001">
    <property type="protein sequence ID" value="MBP1044887.1"/>
    <property type="molecule type" value="Genomic_DNA"/>
</dbReference>
<dbReference type="Gene3D" id="1.10.260.40">
    <property type="entry name" value="lambda repressor-like DNA-binding domains"/>
    <property type="match status" value="1"/>
</dbReference>
<reference evidence="2 3" key="1">
    <citation type="submission" date="2020-12" db="EMBL/GenBank/DDBJ databases">
        <title>Vagococcus allomyrinae sp. nov. and Enterococcus lavae sp. nov., isolated from the larvae of Allomyrina dichotoma.</title>
        <authorList>
            <person name="Lee S.D."/>
        </authorList>
    </citation>
    <scope>NUCLEOTIDE SEQUENCE [LARGE SCALE GENOMIC DNA]</scope>
    <source>
        <strain evidence="2 3">BWM-S5</strain>
    </source>
</reference>
<proteinExistence type="predicted"/>
<gene>
    <name evidence="2" type="ORF">I6N96_01245</name>
</gene>
<evidence type="ECO:0000313" key="3">
    <source>
        <dbReference type="Proteomes" id="UP000673375"/>
    </source>
</evidence>
<dbReference type="InterPro" id="IPR010982">
    <property type="entry name" value="Lambda_DNA-bd_dom_sf"/>
</dbReference>
<evidence type="ECO:0000259" key="1">
    <source>
        <dbReference type="PROSITE" id="PS50943"/>
    </source>
</evidence>
<comment type="caution">
    <text evidence="2">The sequence shown here is derived from an EMBL/GenBank/DDBJ whole genome shotgun (WGS) entry which is preliminary data.</text>
</comment>
<dbReference type="Pfam" id="PF01381">
    <property type="entry name" value="HTH_3"/>
    <property type="match status" value="1"/>
</dbReference>
<sequence>MGRSPLTEFEIGLREIISNNLKKVTRGKTQAQISDITGIPPSTLSGYFAKRSTITEENLNIISEKFNVDRSEIDPRYAKNGFTYGNESESKFSTVVSLEDLKKSIQPISPKGRAIGRGFDQLDEEKQDLFEKLLLQMQEDDEDDD</sequence>
<dbReference type="RefSeq" id="WP_209555682.1">
    <property type="nucleotide sequence ID" value="NZ_JAEDXU010000001.1"/>
</dbReference>